<dbReference type="SMART" id="SM00411">
    <property type="entry name" value="BHL"/>
    <property type="match status" value="1"/>
</dbReference>
<dbReference type="PANTHER" id="PTHR33175">
    <property type="entry name" value="DNA-BINDING PROTEIN HU"/>
    <property type="match status" value="1"/>
</dbReference>
<dbReference type="InterPro" id="IPR010992">
    <property type="entry name" value="IHF-like_DNA-bd_dom_sf"/>
</dbReference>
<dbReference type="RefSeq" id="WP_100986397.1">
    <property type="nucleotide sequence ID" value="NZ_CP025096.1"/>
</dbReference>
<evidence type="ECO:0000256" key="2">
    <source>
        <dbReference type="ARBA" id="ARBA00023067"/>
    </source>
</evidence>
<evidence type="ECO:0000313" key="6">
    <source>
        <dbReference type="Proteomes" id="UP000232883"/>
    </source>
</evidence>
<dbReference type="GO" id="GO:0003677">
    <property type="term" value="F:DNA binding"/>
    <property type="evidence" value="ECO:0007669"/>
    <property type="project" value="UniProtKB-KW"/>
</dbReference>
<dbReference type="SUPFAM" id="SSF47729">
    <property type="entry name" value="IHF-like DNA-binding proteins"/>
    <property type="match status" value="1"/>
</dbReference>
<organism evidence="5 6">
    <name type="scientific">Spirosoma pollinicola</name>
    <dbReference type="NCBI Taxonomy" id="2057025"/>
    <lineage>
        <taxon>Bacteria</taxon>
        <taxon>Pseudomonadati</taxon>
        <taxon>Bacteroidota</taxon>
        <taxon>Cytophagia</taxon>
        <taxon>Cytophagales</taxon>
        <taxon>Cytophagaceae</taxon>
        <taxon>Spirosoma</taxon>
    </lineage>
</organism>
<proteinExistence type="inferred from homology"/>
<sequence>MTKDQLAQKIVRAIDKDETLMDVDKTTVKAVLNAFAEVVTATVAGGDAVTLRGFGSFVPARKAAKKARNIAKGETLLIPAHTAPRFNPSDEFYQRVRQSTSLPNSSPA</sequence>
<dbReference type="Gene3D" id="4.10.520.10">
    <property type="entry name" value="IHF-like DNA-binding proteins"/>
    <property type="match status" value="1"/>
</dbReference>
<dbReference type="GO" id="GO:0030261">
    <property type="term" value="P:chromosome condensation"/>
    <property type="evidence" value="ECO:0007669"/>
    <property type="project" value="UniProtKB-KW"/>
</dbReference>
<evidence type="ECO:0000256" key="1">
    <source>
        <dbReference type="ARBA" id="ARBA00010529"/>
    </source>
</evidence>
<dbReference type="PANTHER" id="PTHR33175:SF3">
    <property type="entry name" value="DNA-BINDING PROTEIN HU-BETA"/>
    <property type="match status" value="1"/>
</dbReference>
<dbReference type="InterPro" id="IPR000119">
    <property type="entry name" value="Hist_DNA-bd"/>
</dbReference>
<gene>
    <name evidence="5" type="ORF">CWM47_03555</name>
</gene>
<evidence type="ECO:0000256" key="4">
    <source>
        <dbReference type="RuleBase" id="RU003939"/>
    </source>
</evidence>
<evidence type="ECO:0000313" key="5">
    <source>
        <dbReference type="EMBL" id="AUD00974.1"/>
    </source>
</evidence>
<comment type="similarity">
    <text evidence="1 4">Belongs to the bacterial histone-like protein family.</text>
</comment>
<dbReference type="GO" id="GO:0030527">
    <property type="term" value="F:structural constituent of chromatin"/>
    <property type="evidence" value="ECO:0007669"/>
    <property type="project" value="InterPro"/>
</dbReference>
<dbReference type="Pfam" id="PF00216">
    <property type="entry name" value="Bac_DNA_binding"/>
    <property type="match status" value="1"/>
</dbReference>
<keyword evidence="2" id="KW-0226">DNA condensation</keyword>
<name>A0A2K8YTS8_9BACT</name>
<keyword evidence="3" id="KW-0238">DNA-binding</keyword>
<protein>
    <submittedName>
        <fullName evidence="5">Integration host factor subunit beta</fullName>
    </submittedName>
</protein>
<dbReference type="GO" id="GO:0005829">
    <property type="term" value="C:cytosol"/>
    <property type="evidence" value="ECO:0007669"/>
    <property type="project" value="TreeGrafter"/>
</dbReference>
<dbReference type="CDD" id="cd13836">
    <property type="entry name" value="IHF_B"/>
    <property type="match status" value="1"/>
</dbReference>
<reference evidence="5 6" key="1">
    <citation type="submission" date="2017-11" db="EMBL/GenBank/DDBJ databases">
        <title>Taxonomic description and genome sequences of Spirosoma HA7 sp. nov., isolated from pollen microhabitat of Corylus avellana.</title>
        <authorList>
            <person name="Ambika Manirajan B."/>
            <person name="Suarez C."/>
            <person name="Ratering S."/>
            <person name="Geissler-Plaum R."/>
            <person name="Cardinale M."/>
            <person name="Sylvia S."/>
        </authorList>
    </citation>
    <scope>NUCLEOTIDE SEQUENCE [LARGE SCALE GENOMIC DNA]</scope>
    <source>
        <strain evidence="5 6">HA7</strain>
    </source>
</reference>
<dbReference type="AlphaFoldDB" id="A0A2K8YTS8"/>
<dbReference type="KEGG" id="spir:CWM47_03555"/>
<keyword evidence="6" id="KW-1185">Reference proteome</keyword>
<accession>A0A2K8YTS8</accession>
<dbReference type="Proteomes" id="UP000232883">
    <property type="component" value="Chromosome"/>
</dbReference>
<evidence type="ECO:0000256" key="3">
    <source>
        <dbReference type="ARBA" id="ARBA00023125"/>
    </source>
</evidence>
<dbReference type="EMBL" id="CP025096">
    <property type="protein sequence ID" value="AUD00974.1"/>
    <property type="molecule type" value="Genomic_DNA"/>
</dbReference>